<dbReference type="GO" id="GO:0004930">
    <property type="term" value="F:G protein-coupled receptor activity"/>
    <property type="evidence" value="ECO:0007669"/>
    <property type="project" value="InterPro"/>
</dbReference>
<gene>
    <name evidence="5" type="ORF">OFUS_LOCUS25515</name>
</gene>
<dbReference type="InterPro" id="IPR000276">
    <property type="entry name" value="GPCR_Rhodpsn"/>
</dbReference>
<proteinExistence type="predicted"/>
<dbReference type="EMBL" id="CAIIXF020000012">
    <property type="protein sequence ID" value="CAH1801761.1"/>
    <property type="molecule type" value="Genomic_DNA"/>
</dbReference>
<comment type="caution">
    <text evidence="5">The sequence shown here is derived from an EMBL/GenBank/DDBJ whole genome shotgun (WGS) entry which is preliminary data.</text>
</comment>
<dbReference type="PANTHER" id="PTHR46641">
    <property type="entry name" value="FMRFAMIDE RECEPTOR-RELATED"/>
    <property type="match status" value="1"/>
</dbReference>
<keyword evidence="3" id="KW-1133">Transmembrane helix</keyword>
<sequence>MSNTTTGVSNVTASLAAHHANNNGTTDSSFEKWTCSLGNGTTISTCALSTDRNATVIYATEATLFDNHNSSTINNITQLECRDGSTCIAEIIISIIIIVAIVFGVIGSILSIAVWSKKDMYTVNFTNFLISLSVADLLMLLCRLPVMVYNTCALMTSGISIEYEEFAWQVYYNYSLVIMELFFTISAWSLTAASFVRYLAFCHPFTAKRIITKQKSRVVLHVIWVLSALINLPVIFLSFDRSLATYQGNIVNIVVIVKGDDILNIYTQVKDVFTTFVPWFVLMYCIIRLSIVFKRQQHVARRLSIGATCRNIQIRQSREQNVLCLTLIGNSIVFCLIYFPIFLPSPTTSTLYTNITHMLGYLYSDTHFILYLVTNRRFRKTLFNICTLNKARDSRVRRPQSRHSTELTFGSKNSLDELAQSTTNISVISIKMLEDDFT</sequence>
<dbReference type="SUPFAM" id="SSF81321">
    <property type="entry name" value="Family A G protein-coupled receptor-like"/>
    <property type="match status" value="1"/>
</dbReference>
<evidence type="ECO:0000256" key="1">
    <source>
        <dbReference type="ARBA" id="ARBA00004370"/>
    </source>
</evidence>
<dbReference type="AlphaFoldDB" id="A0A8J1TKC0"/>
<accession>A0A8J1TKC0</accession>
<dbReference type="Pfam" id="PF00001">
    <property type="entry name" value="7tm_1"/>
    <property type="match status" value="1"/>
</dbReference>
<evidence type="ECO:0000313" key="6">
    <source>
        <dbReference type="Proteomes" id="UP000749559"/>
    </source>
</evidence>
<dbReference type="PRINTS" id="PR00237">
    <property type="entry name" value="GPCRRHODOPSN"/>
</dbReference>
<keyword evidence="6" id="KW-1185">Reference proteome</keyword>
<name>A0A8J1TKC0_OWEFU</name>
<keyword evidence="2" id="KW-0812">Transmembrane</keyword>
<evidence type="ECO:0000256" key="3">
    <source>
        <dbReference type="ARBA" id="ARBA00022989"/>
    </source>
</evidence>
<dbReference type="PANTHER" id="PTHR46641:SF2">
    <property type="entry name" value="FMRFAMIDE RECEPTOR"/>
    <property type="match status" value="1"/>
</dbReference>
<dbReference type="InterPro" id="IPR017452">
    <property type="entry name" value="GPCR_Rhodpsn_7TM"/>
</dbReference>
<reference evidence="5" key="1">
    <citation type="submission" date="2022-03" db="EMBL/GenBank/DDBJ databases">
        <authorList>
            <person name="Martin C."/>
        </authorList>
    </citation>
    <scope>NUCLEOTIDE SEQUENCE</scope>
</reference>
<comment type="subcellular location">
    <subcellularLocation>
        <location evidence="1">Membrane</location>
    </subcellularLocation>
</comment>
<keyword evidence="4" id="KW-0472">Membrane</keyword>
<organism evidence="5 6">
    <name type="scientific">Owenia fusiformis</name>
    <name type="common">Polychaete worm</name>
    <dbReference type="NCBI Taxonomy" id="6347"/>
    <lineage>
        <taxon>Eukaryota</taxon>
        <taxon>Metazoa</taxon>
        <taxon>Spiralia</taxon>
        <taxon>Lophotrochozoa</taxon>
        <taxon>Annelida</taxon>
        <taxon>Polychaeta</taxon>
        <taxon>Sedentaria</taxon>
        <taxon>Canalipalpata</taxon>
        <taxon>Sabellida</taxon>
        <taxon>Oweniida</taxon>
        <taxon>Oweniidae</taxon>
        <taxon>Owenia</taxon>
    </lineage>
</organism>
<dbReference type="Proteomes" id="UP000749559">
    <property type="component" value="Unassembled WGS sequence"/>
</dbReference>
<dbReference type="GO" id="GO:0016020">
    <property type="term" value="C:membrane"/>
    <property type="evidence" value="ECO:0007669"/>
    <property type="project" value="UniProtKB-SubCell"/>
</dbReference>
<dbReference type="OrthoDB" id="9835116at2759"/>
<evidence type="ECO:0000256" key="2">
    <source>
        <dbReference type="ARBA" id="ARBA00022692"/>
    </source>
</evidence>
<protein>
    <submittedName>
        <fullName evidence="5">Uncharacterized protein</fullName>
    </submittedName>
</protein>
<evidence type="ECO:0000313" key="5">
    <source>
        <dbReference type="EMBL" id="CAH1801761.1"/>
    </source>
</evidence>
<evidence type="ECO:0000256" key="4">
    <source>
        <dbReference type="ARBA" id="ARBA00023136"/>
    </source>
</evidence>
<dbReference type="InterPro" id="IPR052954">
    <property type="entry name" value="GPCR-Ligand_Int"/>
</dbReference>
<dbReference type="PROSITE" id="PS50262">
    <property type="entry name" value="G_PROTEIN_RECEP_F1_2"/>
    <property type="match status" value="1"/>
</dbReference>
<dbReference type="Gene3D" id="1.20.1070.10">
    <property type="entry name" value="Rhodopsin 7-helix transmembrane proteins"/>
    <property type="match status" value="1"/>
</dbReference>